<protein>
    <submittedName>
        <fullName evidence="1">Uncharacterized protein</fullName>
    </submittedName>
</protein>
<gene>
    <name evidence="1" type="ORF">LJD69_09280</name>
</gene>
<dbReference type="EMBL" id="JAJDKZ010000025">
    <property type="protein sequence ID" value="MCB8610783.1"/>
    <property type="molecule type" value="Genomic_DNA"/>
</dbReference>
<dbReference type="AlphaFoldDB" id="A0AAW4VV14"/>
<name>A0AAW4VV14_9FIRM</name>
<evidence type="ECO:0000313" key="2">
    <source>
        <dbReference type="Proteomes" id="UP001198439"/>
    </source>
</evidence>
<organism evidence="1 2">
    <name type="scientific">Faecalibacillus faecis</name>
    <dbReference type="NCBI Taxonomy" id="1982628"/>
    <lineage>
        <taxon>Bacteria</taxon>
        <taxon>Bacillati</taxon>
        <taxon>Bacillota</taxon>
        <taxon>Erysipelotrichia</taxon>
        <taxon>Erysipelotrichales</taxon>
        <taxon>Coprobacillaceae</taxon>
        <taxon>Faecalibacillus</taxon>
    </lineage>
</organism>
<sequence length="61" mass="6659">MEHSIKAGLMITSASDYNMEICRGANEACKELGIELVIFFGGSVDPNVEFVQSSDYQKANV</sequence>
<dbReference type="RefSeq" id="WP_048924417.1">
    <property type="nucleotide sequence ID" value="NZ_DAWBWI010000052.1"/>
</dbReference>
<dbReference type="Proteomes" id="UP001198439">
    <property type="component" value="Unassembled WGS sequence"/>
</dbReference>
<accession>A0AAW4VV14</accession>
<proteinExistence type="predicted"/>
<comment type="caution">
    <text evidence="1">The sequence shown here is derived from an EMBL/GenBank/DDBJ whole genome shotgun (WGS) entry which is preliminary data.</text>
</comment>
<evidence type="ECO:0000313" key="1">
    <source>
        <dbReference type="EMBL" id="MCB8610783.1"/>
    </source>
</evidence>
<reference evidence="1" key="1">
    <citation type="submission" date="2021-10" db="EMBL/GenBank/DDBJ databases">
        <title>Collection of gut derived symbiotic bacterial strains cultured from healthy donors.</title>
        <authorList>
            <person name="Lin H."/>
            <person name="Littmann E."/>
            <person name="Kohout C."/>
            <person name="Pamer E.G."/>
        </authorList>
    </citation>
    <scope>NUCLEOTIDE SEQUENCE</scope>
    <source>
        <strain evidence="1">DFI.4.48</strain>
    </source>
</reference>